<dbReference type="HAMAP" id="MF_00154">
    <property type="entry name" value="CyoE_CtaB"/>
    <property type="match status" value="1"/>
</dbReference>
<feature type="transmembrane region" description="Helical" evidence="9">
    <location>
        <begin position="20"/>
        <end position="39"/>
    </location>
</feature>
<evidence type="ECO:0000313" key="11">
    <source>
        <dbReference type="Proteomes" id="UP000012283"/>
    </source>
</evidence>
<feature type="transmembrane region" description="Helical" evidence="9">
    <location>
        <begin position="87"/>
        <end position="105"/>
    </location>
</feature>
<dbReference type="UniPathway" id="UPA00834">
    <property type="reaction ID" value="UER00712"/>
</dbReference>
<dbReference type="Proteomes" id="UP000012283">
    <property type="component" value="Unassembled WGS sequence"/>
</dbReference>
<comment type="miscellaneous">
    <text evidence="9">Carbon 2 of the heme B porphyrin ring is defined according to the Fischer nomenclature.</text>
</comment>
<proteinExistence type="inferred from homology"/>
<dbReference type="AlphaFoldDB" id="N4WUR2"/>
<dbReference type="EMBL" id="APML01000029">
    <property type="protein sequence ID" value="ENH96856.1"/>
    <property type="molecule type" value="Genomic_DNA"/>
</dbReference>
<dbReference type="PANTHER" id="PTHR43448">
    <property type="entry name" value="PROTOHEME IX FARNESYLTRANSFERASE, MITOCHONDRIAL"/>
    <property type="match status" value="1"/>
</dbReference>
<evidence type="ECO:0000256" key="8">
    <source>
        <dbReference type="ARBA" id="ARBA00047690"/>
    </source>
</evidence>
<feature type="transmembrane region" description="Helical" evidence="9">
    <location>
        <begin position="206"/>
        <end position="227"/>
    </location>
</feature>
<keyword evidence="6 9" id="KW-0350">Heme biosynthesis</keyword>
<comment type="similarity">
    <text evidence="9">Belongs to the UbiA prenyltransferase family. Protoheme IX farnesyltransferase subfamily.</text>
</comment>
<accession>N4WUR2</accession>
<dbReference type="PATRIC" id="fig|1308866.3.peg.1763"/>
<dbReference type="eggNOG" id="COG0109">
    <property type="taxonomic scope" value="Bacteria"/>
</dbReference>
<comment type="subunit">
    <text evidence="9">Interacts with CtaA.</text>
</comment>
<dbReference type="GO" id="GO:0048034">
    <property type="term" value="P:heme O biosynthetic process"/>
    <property type="evidence" value="ECO:0007669"/>
    <property type="project" value="UniProtKB-UniRule"/>
</dbReference>
<dbReference type="InterPro" id="IPR000537">
    <property type="entry name" value="UbiA_prenyltransferase"/>
</dbReference>
<evidence type="ECO:0000313" key="10">
    <source>
        <dbReference type="EMBL" id="ENH96856.1"/>
    </source>
</evidence>
<keyword evidence="4 9" id="KW-0812">Transmembrane</keyword>
<dbReference type="PANTHER" id="PTHR43448:SF2">
    <property type="entry name" value="PROTOHEME IX FARNESYLTRANSFERASE, MITOCHONDRIAL"/>
    <property type="match status" value="1"/>
</dbReference>
<feature type="transmembrane region" description="Helical" evidence="9">
    <location>
        <begin position="239"/>
        <end position="258"/>
    </location>
</feature>
<evidence type="ECO:0000256" key="4">
    <source>
        <dbReference type="ARBA" id="ARBA00022692"/>
    </source>
</evidence>
<comment type="function">
    <text evidence="9">Converts heme B (protoheme IX) to heme O by substitution of the vinyl group on carbon 2 of heme B porphyrin ring with a hydroxyethyl farnesyl side group.</text>
</comment>
<comment type="pathway">
    <text evidence="9">Porphyrin-containing compound metabolism; heme O biosynthesis; heme O from protoheme: step 1/1.</text>
</comment>
<keyword evidence="5 9" id="KW-1133">Transmembrane helix</keyword>
<name>N4WUR2_9BACI</name>
<feature type="transmembrane region" description="Helical" evidence="9">
    <location>
        <begin position="180"/>
        <end position="200"/>
    </location>
</feature>
<dbReference type="GO" id="GO:0005886">
    <property type="term" value="C:plasma membrane"/>
    <property type="evidence" value="ECO:0007669"/>
    <property type="project" value="UniProtKB-SubCell"/>
</dbReference>
<reference evidence="10 11" key="1">
    <citation type="submission" date="2013-03" db="EMBL/GenBank/DDBJ databases">
        <title>Draft genome sequence of Gracibacillus halophilus YIM-C55.5, a moderately halophilic and thermophilic organism from the Xiaochaidamu salt lake.</title>
        <authorList>
            <person name="Sugumar T."/>
            <person name="Polireddy D.R."/>
            <person name="Antony A."/>
            <person name="Madhava Y.R."/>
            <person name="Sivakumar N."/>
        </authorList>
    </citation>
    <scope>NUCLEOTIDE SEQUENCE [LARGE SCALE GENOMIC DNA]</scope>
    <source>
        <strain evidence="10 11">YIM-C55.5</strain>
    </source>
</reference>
<dbReference type="Pfam" id="PF01040">
    <property type="entry name" value="UbiA"/>
    <property type="match status" value="1"/>
</dbReference>
<organism evidence="10 11">
    <name type="scientific">Gracilibacillus halophilus YIM-C55.5</name>
    <dbReference type="NCBI Taxonomy" id="1308866"/>
    <lineage>
        <taxon>Bacteria</taxon>
        <taxon>Bacillati</taxon>
        <taxon>Bacillota</taxon>
        <taxon>Bacilli</taxon>
        <taxon>Bacillales</taxon>
        <taxon>Bacillaceae</taxon>
        <taxon>Gracilibacillus</taxon>
    </lineage>
</organism>
<evidence type="ECO:0000256" key="9">
    <source>
        <dbReference type="HAMAP-Rule" id="MF_00154"/>
    </source>
</evidence>
<dbReference type="Gene3D" id="1.10.357.140">
    <property type="entry name" value="UbiA prenyltransferase"/>
    <property type="match status" value="1"/>
</dbReference>
<keyword evidence="2 9" id="KW-1003">Cell membrane</keyword>
<comment type="subcellular location">
    <subcellularLocation>
        <location evidence="9">Cell membrane</location>
        <topology evidence="9">Multi-pass membrane protein</topology>
    </subcellularLocation>
    <subcellularLocation>
        <location evidence="1">Membrane</location>
        <topology evidence="1">Multi-pass membrane protein</topology>
    </subcellularLocation>
</comment>
<dbReference type="EC" id="2.5.1.141" evidence="9"/>
<keyword evidence="7 9" id="KW-0472">Membrane</keyword>
<dbReference type="InterPro" id="IPR044878">
    <property type="entry name" value="UbiA_sf"/>
</dbReference>
<dbReference type="InterPro" id="IPR006369">
    <property type="entry name" value="Protohaem_IX_farnesylTrfase"/>
</dbReference>
<evidence type="ECO:0000256" key="7">
    <source>
        <dbReference type="ARBA" id="ARBA00023136"/>
    </source>
</evidence>
<comment type="caution">
    <text evidence="10">The sequence shown here is derived from an EMBL/GenBank/DDBJ whole genome shotgun (WGS) entry which is preliminary data.</text>
</comment>
<dbReference type="CDD" id="cd13957">
    <property type="entry name" value="PT_UbiA_Cox10"/>
    <property type="match status" value="1"/>
</dbReference>
<comment type="catalytic activity">
    <reaction evidence="8 9">
        <text>heme b + (2E,6E)-farnesyl diphosphate + H2O = Fe(II)-heme o + diphosphate</text>
        <dbReference type="Rhea" id="RHEA:28070"/>
        <dbReference type="ChEBI" id="CHEBI:15377"/>
        <dbReference type="ChEBI" id="CHEBI:33019"/>
        <dbReference type="ChEBI" id="CHEBI:60344"/>
        <dbReference type="ChEBI" id="CHEBI:60530"/>
        <dbReference type="ChEBI" id="CHEBI:175763"/>
        <dbReference type="EC" id="2.5.1.141"/>
    </reaction>
</comment>
<evidence type="ECO:0000256" key="2">
    <source>
        <dbReference type="ARBA" id="ARBA00022475"/>
    </source>
</evidence>
<keyword evidence="3 9" id="KW-0808">Transferase</keyword>
<keyword evidence="11" id="KW-1185">Reference proteome</keyword>
<evidence type="ECO:0000256" key="6">
    <source>
        <dbReference type="ARBA" id="ARBA00023133"/>
    </source>
</evidence>
<dbReference type="STRING" id="1308866.J416_08704"/>
<evidence type="ECO:0000256" key="5">
    <source>
        <dbReference type="ARBA" id="ARBA00022989"/>
    </source>
</evidence>
<dbReference type="NCBIfam" id="TIGR01473">
    <property type="entry name" value="cyoE_ctaB"/>
    <property type="match status" value="1"/>
</dbReference>
<protein>
    <recommendedName>
        <fullName evidence="9">Protoheme IX farnesyltransferase</fullName>
        <ecNumber evidence="9">2.5.1.141</ecNumber>
    </recommendedName>
    <alternativeName>
        <fullName evidence="9">Heme B farnesyltransferase</fullName>
    </alternativeName>
    <alternativeName>
        <fullName evidence="9">Heme O synthase</fullName>
    </alternativeName>
</protein>
<dbReference type="GO" id="GO:0008495">
    <property type="term" value="F:protoheme IX farnesyltransferase activity"/>
    <property type="evidence" value="ECO:0007669"/>
    <property type="project" value="UniProtKB-UniRule"/>
</dbReference>
<feature type="transmembrane region" description="Helical" evidence="9">
    <location>
        <begin position="60"/>
        <end position="81"/>
    </location>
</feature>
<evidence type="ECO:0000256" key="3">
    <source>
        <dbReference type="ARBA" id="ARBA00022679"/>
    </source>
</evidence>
<gene>
    <name evidence="9" type="primary">ctaB</name>
    <name evidence="10" type="ORF">J416_08704</name>
</gene>
<evidence type="ECO:0000256" key="1">
    <source>
        <dbReference type="ARBA" id="ARBA00004141"/>
    </source>
</evidence>
<sequence length="260" mass="29924">MTYFMALQYYAMPIESEFLLLLFGSVSIVAGALALNNWLEADVDAVMERTRNRPTVTGSLSLSTVFMIGVLLSVTGLILLFLINGYVALYGLIGWFTYVVLYTMWTKRKFTWNTHIGSLSGAVTPLMGWSVVDTAIHHVPLSLVFIMFLWQMPHTYAIAIRKYEDYHRAGLQMLPVVKGYRVTIHRTWMYIVLLFATLFLTHQFGYLFIVVFCLITCGWFAIAMRAFFVSSIERWAEELFRSSLVYLTAIFILYMVMISR</sequence>